<dbReference type="RefSeq" id="WP_281806735.1">
    <property type="nucleotide sequence ID" value="NZ_BSEC01000005.1"/>
</dbReference>
<accession>A0A9W6LUQ9</accession>
<evidence type="ECO:0000256" key="1">
    <source>
        <dbReference type="SAM" id="SignalP"/>
    </source>
</evidence>
<sequence length="269" mass="27225">MKAIAGAVLLAVFCGGGASADIPVNDDLQLTQKTQTQTSTTNAVPILQNHNKGQGGINCATHTGQQGTTQNNTQPPNVVTGNTAVQQYDPQASSAPTNPLSAPGAATQNLEQTSAGVVAGNAANQSTITANGPTYQTASAGVGPAATIMAGYDQNSSLGAQNGLSWNQVLQAANLWVSAYNAINVFENAQLSQSARAMVFVPWSIGAGAVPSNAVCAAGYTGAGTANSPCVAANGPCQSLSDGGCWQYRTFDTKGNVTVYLVRAQAPSY</sequence>
<comment type="caution">
    <text evidence="2">The sequence shown here is derived from an EMBL/GenBank/DDBJ whole genome shotgun (WGS) entry which is preliminary data.</text>
</comment>
<feature type="signal peptide" evidence="1">
    <location>
        <begin position="1"/>
        <end position="20"/>
    </location>
</feature>
<proteinExistence type="predicted"/>
<reference evidence="2" key="1">
    <citation type="journal article" date="2023" name="Int. J. Syst. Evol. Microbiol.">
        <title>Methylocystis iwaonis sp. nov., a type II methane-oxidizing bacterium from surface soil of a rice paddy field in Japan, and emended description of the genus Methylocystis (ex Whittenbury et al. 1970) Bowman et al. 1993.</title>
        <authorList>
            <person name="Kaise H."/>
            <person name="Sawadogo J.B."/>
            <person name="Alam M.S."/>
            <person name="Ueno C."/>
            <person name="Dianou D."/>
            <person name="Shinjo R."/>
            <person name="Asakawa S."/>
        </authorList>
    </citation>
    <scope>NUCLEOTIDE SEQUENCE</scope>
    <source>
        <strain evidence="2">LMG27198</strain>
    </source>
</reference>
<keyword evidence="1" id="KW-0732">Signal</keyword>
<dbReference type="Proteomes" id="UP001144323">
    <property type="component" value="Unassembled WGS sequence"/>
</dbReference>
<protein>
    <submittedName>
        <fullName evidence="2">Uncharacterized protein</fullName>
    </submittedName>
</protein>
<organism evidence="2 3">
    <name type="scientific">Methylocystis echinoides</name>
    <dbReference type="NCBI Taxonomy" id="29468"/>
    <lineage>
        <taxon>Bacteria</taxon>
        <taxon>Pseudomonadati</taxon>
        <taxon>Pseudomonadota</taxon>
        <taxon>Alphaproteobacteria</taxon>
        <taxon>Hyphomicrobiales</taxon>
        <taxon>Methylocystaceae</taxon>
        <taxon>Methylocystis</taxon>
    </lineage>
</organism>
<feature type="chain" id="PRO_5040819415" evidence="1">
    <location>
        <begin position="21"/>
        <end position="269"/>
    </location>
</feature>
<gene>
    <name evidence="2" type="ORF">LMG27198_47460</name>
</gene>
<name>A0A9W6LUQ9_9HYPH</name>
<dbReference type="EMBL" id="BSEC01000005">
    <property type="protein sequence ID" value="GLI95754.1"/>
    <property type="molecule type" value="Genomic_DNA"/>
</dbReference>
<dbReference type="AlphaFoldDB" id="A0A9W6LUQ9"/>
<evidence type="ECO:0000313" key="3">
    <source>
        <dbReference type="Proteomes" id="UP001144323"/>
    </source>
</evidence>
<keyword evidence="3" id="KW-1185">Reference proteome</keyword>
<evidence type="ECO:0000313" key="2">
    <source>
        <dbReference type="EMBL" id="GLI95754.1"/>
    </source>
</evidence>